<dbReference type="PANTHER" id="PTHR30565:SF9">
    <property type="entry name" value="PROTEIN YCIF"/>
    <property type="match status" value="1"/>
</dbReference>
<dbReference type="InterPro" id="IPR012347">
    <property type="entry name" value="Ferritin-like"/>
</dbReference>
<evidence type="ECO:0000313" key="2">
    <source>
        <dbReference type="Proteomes" id="UP000323994"/>
    </source>
</evidence>
<proteinExistence type="predicted"/>
<keyword evidence="2" id="KW-1185">Reference proteome</keyword>
<name>A0A5M8QT74_9BACT</name>
<dbReference type="InterPro" id="IPR010287">
    <property type="entry name" value="DUF892_YciF-like"/>
</dbReference>
<comment type="caution">
    <text evidence="1">The sequence shown here is derived from an EMBL/GenBank/DDBJ whole genome shotgun (WGS) entry which is preliminary data.</text>
</comment>
<dbReference type="OrthoDB" id="9795056at2"/>
<dbReference type="EMBL" id="VBSN01000049">
    <property type="protein sequence ID" value="KAA6438471.1"/>
    <property type="molecule type" value="Genomic_DNA"/>
</dbReference>
<dbReference type="SUPFAM" id="SSF47240">
    <property type="entry name" value="Ferritin-like"/>
    <property type="match status" value="1"/>
</dbReference>
<gene>
    <name evidence="1" type="ORF">FEM33_17445</name>
</gene>
<dbReference type="Proteomes" id="UP000323994">
    <property type="component" value="Unassembled WGS sequence"/>
</dbReference>
<accession>A0A5M8QT74</accession>
<dbReference type="Pfam" id="PF05974">
    <property type="entry name" value="DUF892"/>
    <property type="match status" value="1"/>
</dbReference>
<organism evidence="1 2">
    <name type="scientific">Dyadobacter flavalbus</name>
    <dbReference type="NCBI Taxonomy" id="2579942"/>
    <lineage>
        <taxon>Bacteria</taxon>
        <taxon>Pseudomonadati</taxon>
        <taxon>Bacteroidota</taxon>
        <taxon>Cytophagia</taxon>
        <taxon>Cytophagales</taxon>
        <taxon>Spirosomataceae</taxon>
        <taxon>Dyadobacter</taxon>
    </lineage>
</organism>
<dbReference type="RefSeq" id="WP_139013273.1">
    <property type="nucleotide sequence ID" value="NZ_VBSN01000049.1"/>
</dbReference>
<evidence type="ECO:0000313" key="1">
    <source>
        <dbReference type="EMBL" id="KAA6438471.1"/>
    </source>
</evidence>
<dbReference type="InterPro" id="IPR047114">
    <property type="entry name" value="YciF"/>
</dbReference>
<protein>
    <submittedName>
        <fullName evidence="1">Ferritin-like domain-containing protein</fullName>
    </submittedName>
</protein>
<dbReference type="InterPro" id="IPR009078">
    <property type="entry name" value="Ferritin-like_SF"/>
</dbReference>
<dbReference type="AlphaFoldDB" id="A0A5M8QT74"/>
<reference evidence="1 2" key="1">
    <citation type="submission" date="2019-05" db="EMBL/GenBank/DDBJ databases">
        <authorList>
            <person name="Qu J.-H."/>
        </authorList>
    </citation>
    <scope>NUCLEOTIDE SEQUENCE [LARGE SCALE GENOMIC DNA]</scope>
    <source>
        <strain evidence="1 2">NS28</strain>
    </source>
</reference>
<dbReference type="PANTHER" id="PTHR30565">
    <property type="entry name" value="PROTEIN YCIF"/>
    <property type="match status" value="1"/>
</dbReference>
<dbReference type="Gene3D" id="1.20.1260.10">
    <property type="match status" value="1"/>
</dbReference>
<sequence length="183" mass="19831">MKNESGTEPKFKTKTSGKADPALNELFLDSVRDIYWAENHLVKTLPKMISSATSSALSSALQEHLTVTKTHVKRLEQIFDILGEKAIAKKCDAMGGLAKEGESIVESTEAGTATRDVGIILASQKVEHYEIATYGGLTQLAQTLGHDDVAEILAQTLSEEKEADSLLTEIAENNVNYKASHEA</sequence>
<dbReference type="CDD" id="cd07909">
    <property type="entry name" value="YciF"/>
    <property type="match status" value="1"/>
</dbReference>